<feature type="transmembrane region" description="Helical" evidence="1">
    <location>
        <begin position="184"/>
        <end position="203"/>
    </location>
</feature>
<protein>
    <submittedName>
        <fullName evidence="2">Uncharacterized protein</fullName>
    </submittedName>
</protein>
<keyword evidence="1" id="KW-0472">Membrane</keyword>
<dbReference type="AlphaFoldDB" id="A0AAN9S3A5"/>
<feature type="transmembrane region" description="Helical" evidence="1">
    <location>
        <begin position="144"/>
        <end position="164"/>
    </location>
</feature>
<keyword evidence="1" id="KW-0812">Transmembrane</keyword>
<evidence type="ECO:0000313" key="2">
    <source>
        <dbReference type="EMBL" id="KAK7387821.1"/>
    </source>
</evidence>
<reference evidence="2 3" key="1">
    <citation type="submission" date="2024-01" db="EMBL/GenBank/DDBJ databases">
        <title>The genomes of 5 underutilized Papilionoideae crops provide insights into root nodulation and disease resistanc.</title>
        <authorList>
            <person name="Jiang F."/>
        </authorList>
    </citation>
    <scope>NUCLEOTIDE SEQUENCE [LARGE SCALE GENOMIC DNA]</scope>
    <source>
        <strain evidence="2">DUOXIRENSHENG_FW03</strain>
        <tissue evidence="2">Leaves</tissue>
    </source>
</reference>
<dbReference type="PANTHER" id="PTHR33294:SF3">
    <property type="entry name" value="AWPM-19-LIKE FAMILY PROTEIN"/>
    <property type="match status" value="1"/>
</dbReference>
<keyword evidence="1" id="KW-1133">Transmembrane helix</keyword>
<dbReference type="Pfam" id="PF05512">
    <property type="entry name" value="AWPM-19"/>
    <property type="match status" value="1"/>
</dbReference>
<dbReference type="Proteomes" id="UP001386955">
    <property type="component" value="Unassembled WGS sequence"/>
</dbReference>
<dbReference type="InterPro" id="IPR008390">
    <property type="entry name" value="AWPM-19"/>
</dbReference>
<feature type="transmembrane region" description="Helical" evidence="1">
    <location>
        <begin position="113"/>
        <end position="137"/>
    </location>
</feature>
<sequence length="214" mass="23231">MARAKKNHIAGQPFPARFIYMYCRSPSSQGQVKVPLQFVAFETEVQGAMASGSKSVASILLALNLVLYFIVLVIASWAVNHGIQRSGETASVLSLPARIFPIYFPMGNMTTGFFVLFSLIAGVVGFTTSLTGLHNIFQWNASNLHAAAMSSLTTWTLTLLAMGFACKEIELGWTDSNLRTLETIMIIVSATQLLCTGVIHVGVSEVIPQRMGRV</sequence>
<accession>A0AAN9S3A5</accession>
<evidence type="ECO:0000256" key="1">
    <source>
        <dbReference type="SAM" id="Phobius"/>
    </source>
</evidence>
<feature type="transmembrane region" description="Helical" evidence="1">
    <location>
        <begin position="59"/>
        <end position="79"/>
    </location>
</feature>
<keyword evidence="3" id="KW-1185">Reference proteome</keyword>
<dbReference type="EMBL" id="JAYMYS010000006">
    <property type="protein sequence ID" value="KAK7387821.1"/>
    <property type="molecule type" value="Genomic_DNA"/>
</dbReference>
<name>A0AAN9S3A5_PSOTE</name>
<comment type="caution">
    <text evidence="2">The sequence shown here is derived from an EMBL/GenBank/DDBJ whole genome shotgun (WGS) entry which is preliminary data.</text>
</comment>
<proteinExistence type="predicted"/>
<organism evidence="2 3">
    <name type="scientific">Psophocarpus tetragonolobus</name>
    <name type="common">Winged bean</name>
    <name type="synonym">Dolichos tetragonolobus</name>
    <dbReference type="NCBI Taxonomy" id="3891"/>
    <lineage>
        <taxon>Eukaryota</taxon>
        <taxon>Viridiplantae</taxon>
        <taxon>Streptophyta</taxon>
        <taxon>Embryophyta</taxon>
        <taxon>Tracheophyta</taxon>
        <taxon>Spermatophyta</taxon>
        <taxon>Magnoliopsida</taxon>
        <taxon>eudicotyledons</taxon>
        <taxon>Gunneridae</taxon>
        <taxon>Pentapetalae</taxon>
        <taxon>rosids</taxon>
        <taxon>fabids</taxon>
        <taxon>Fabales</taxon>
        <taxon>Fabaceae</taxon>
        <taxon>Papilionoideae</taxon>
        <taxon>50 kb inversion clade</taxon>
        <taxon>NPAAA clade</taxon>
        <taxon>indigoferoid/millettioid clade</taxon>
        <taxon>Phaseoleae</taxon>
        <taxon>Psophocarpus</taxon>
    </lineage>
</organism>
<evidence type="ECO:0000313" key="3">
    <source>
        <dbReference type="Proteomes" id="UP001386955"/>
    </source>
</evidence>
<dbReference type="PANTHER" id="PTHR33294">
    <property type="entry name" value="AWPM-19-LIKE FAMILY PROTEIN"/>
    <property type="match status" value="1"/>
</dbReference>
<gene>
    <name evidence="2" type="ORF">VNO78_22615</name>
</gene>